<name>A0A1P8EN42_9GAMM</name>
<protein>
    <recommendedName>
        <fullName evidence="4">Putative glucose-6-phosphate 1-epimerase</fullName>
        <ecNumber evidence="4">5.1.3.15</ecNumber>
    </recommendedName>
</protein>
<dbReference type="InterPro" id="IPR025532">
    <property type="entry name" value="G6P_1-epimerase"/>
</dbReference>
<dbReference type="InterPro" id="IPR014718">
    <property type="entry name" value="GH-type_carb-bd"/>
</dbReference>
<dbReference type="GO" id="GO:0047938">
    <property type="term" value="F:glucose-6-phosphate 1-epimerase activity"/>
    <property type="evidence" value="ECO:0007669"/>
    <property type="project" value="UniProtKB-UniRule"/>
</dbReference>
<evidence type="ECO:0000256" key="3">
    <source>
        <dbReference type="ARBA" id="ARBA00023235"/>
    </source>
</evidence>
<dbReference type="eggNOG" id="COG0676">
    <property type="taxonomic scope" value="Bacteria"/>
</dbReference>
<evidence type="ECO:0000256" key="5">
    <source>
        <dbReference type="PIRSR" id="PIRSR016020-1"/>
    </source>
</evidence>
<dbReference type="EC" id="5.1.3.15" evidence="4"/>
<dbReference type="Proteomes" id="UP000185674">
    <property type="component" value="Chromosome"/>
</dbReference>
<dbReference type="PIRSF" id="PIRSF016020">
    <property type="entry name" value="PHexose_mutarotase"/>
    <property type="match status" value="1"/>
</dbReference>
<dbReference type="Pfam" id="PF01263">
    <property type="entry name" value="Aldose_epim"/>
    <property type="match status" value="1"/>
</dbReference>
<comment type="similarity">
    <text evidence="2 4">Belongs to the glucose-6-phosphate 1-epimerase family.</text>
</comment>
<keyword evidence="3 4" id="KW-0413">Isomerase</keyword>
<dbReference type="GO" id="GO:0030246">
    <property type="term" value="F:carbohydrate binding"/>
    <property type="evidence" value="ECO:0007669"/>
    <property type="project" value="UniProtKB-UniRule"/>
</dbReference>
<dbReference type="SUPFAM" id="SSF74650">
    <property type="entry name" value="Galactose mutarotase-like"/>
    <property type="match status" value="1"/>
</dbReference>
<dbReference type="GO" id="GO:0005975">
    <property type="term" value="P:carbohydrate metabolic process"/>
    <property type="evidence" value="ECO:0007669"/>
    <property type="project" value="InterPro"/>
</dbReference>
<feature type="active site" evidence="5">
    <location>
        <position position="265"/>
    </location>
</feature>
<dbReference type="KEGG" id="asol:BEN76_13980"/>
<dbReference type="AlphaFoldDB" id="A0A1P8EN42"/>
<dbReference type="CDD" id="cd09020">
    <property type="entry name" value="D-hex-6-P-epi_like"/>
    <property type="match status" value="1"/>
</dbReference>
<sequence length="293" mass="33536">MAFQNITGLQWASLGPDALQVLQIDNEFCTAQVALQGAQVLQFYSKQHQRDVLWLSDRNSFAAGKAIRGGIPLCFPWFGAHAIETDYPAHGFARNMQWQFKDAQYQQGQGHSLTFELRDHAATRRYWDAVFCLKMYIRLGQTLELNFRLNNLDLHPISFGFAWHSYFAVKTQRTRLYGVEGCSYIDQLDGHQIKQQDTAPLEFHCETDQIYPLTKGKFRLDDSSATQIVIETSAQSAVVWNPWIEKTKRMADLAPQSWQEFVCVEAGQVATEQQTLLPEQQLSYQLCLSLSDL</sequence>
<evidence type="ECO:0000313" key="7">
    <source>
        <dbReference type="Proteomes" id="UP000185674"/>
    </source>
</evidence>
<dbReference type="STRING" id="487316.BEN76_13980"/>
<dbReference type="PANTHER" id="PTHR11122">
    <property type="entry name" value="APOSPORY-ASSOCIATED PROTEIN C-RELATED"/>
    <property type="match status" value="1"/>
</dbReference>
<dbReference type="InterPro" id="IPR008183">
    <property type="entry name" value="Aldose_1/G6P_1-epimerase"/>
</dbReference>
<evidence type="ECO:0000256" key="1">
    <source>
        <dbReference type="ARBA" id="ARBA00001096"/>
    </source>
</evidence>
<gene>
    <name evidence="6" type="ORF">BEN76_13980</name>
</gene>
<accession>A0A1P8EN42</accession>
<evidence type="ECO:0000256" key="4">
    <source>
        <dbReference type="PIRNR" id="PIRNR016020"/>
    </source>
</evidence>
<dbReference type="PANTHER" id="PTHR11122:SF13">
    <property type="entry name" value="GLUCOSE-6-PHOSPHATE 1-EPIMERASE"/>
    <property type="match status" value="1"/>
</dbReference>
<evidence type="ECO:0000313" key="6">
    <source>
        <dbReference type="EMBL" id="APV37585.1"/>
    </source>
</evidence>
<reference evidence="6 7" key="1">
    <citation type="submission" date="2016-08" db="EMBL/GenBank/DDBJ databases">
        <title>Complete genome sequence of Acinetobacter baylyi strain GFJ2.</title>
        <authorList>
            <person name="Tabata M."/>
            <person name="Kuboki S."/>
            <person name="Gibu N."/>
            <person name="Kinouchi Y."/>
            <person name="Vangnai A."/>
            <person name="Kasai D."/>
            <person name="Fukuda M."/>
        </authorList>
    </citation>
    <scope>NUCLEOTIDE SEQUENCE [LARGE SCALE GENOMIC DNA]</scope>
    <source>
        <strain evidence="6 7">GFJ2</strain>
    </source>
</reference>
<proteinExistence type="inferred from homology"/>
<evidence type="ECO:0000256" key="2">
    <source>
        <dbReference type="ARBA" id="ARBA00005866"/>
    </source>
</evidence>
<dbReference type="EMBL" id="CP016896">
    <property type="protein sequence ID" value="APV37585.1"/>
    <property type="molecule type" value="Genomic_DNA"/>
</dbReference>
<feature type="active site" evidence="5">
    <location>
        <position position="164"/>
    </location>
</feature>
<comment type="catalytic activity">
    <reaction evidence="1">
        <text>alpha-D-glucose 6-phosphate = beta-D-glucose 6-phosphate</text>
        <dbReference type="Rhea" id="RHEA:16249"/>
        <dbReference type="ChEBI" id="CHEBI:58225"/>
        <dbReference type="ChEBI" id="CHEBI:58247"/>
        <dbReference type="EC" id="5.1.3.15"/>
    </reaction>
</comment>
<dbReference type="Gene3D" id="2.70.98.10">
    <property type="match status" value="1"/>
</dbReference>
<dbReference type="InterPro" id="IPR011013">
    <property type="entry name" value="Gal_mutarotase_sf_dom"/>
</dbReference>
<organism evidence="6 7">
    <name type="scientific">Acinetobacter soli</name>
    <dbReference type="NCBI Taxonomy" id="487316"/>
    <lineage>
        <taxon>Bacteria</taxon>
        <taxon>Pseudomonadati</taxon>
        <taxon>Pseudomonadota</taxon>
        <taxon>Gammaproteobacteria</taxon>
        <taxon>Moraxellales</taxon>
        <taxon>Moraxellaceae</taxon>
        <taxon>Acinetobacter</taxon>
    </lineage>
</organism>
<dbReference type="RefSeq" id="WP_076033606.1">
    <property type="nucleotide sequence ID" value="NZ_CP016896.1"/>
</dbReference>